<dbReference type="OrthoDB" id="2592518at2"/>
<protein>
    <submittedName>
        <fullName evidence="10">Ger(X)C family spore germination protein</fullName>
    </submittedName>
</protein>
<keyword evidence="3" id="KW-0309">Germination</keyword>
<keyword evidence="6" id="KW-0564">Palmitate</keyword>
<evidence type="ECO:0000256" key="4">
    <source>
        <dbReference type="ARBA" id="ARBA00022729"/>
    </source>
</evidence>
<keyword evidence="4" id="KW-0732">Signal</keyword>
<dbReference type="InterPro" id="IPR057336">
    <property type="entry name" value="GerAC_N"/>
</dbReference>
<evidence type="ECO:0000256" key="1">
    <source>
        <dbReference type="ARBA" id="ARBA00004635"/>
    </source>
</evidence>
<dbReference type="AlphaFoldDB" id="A0A544TSA9"/>
<dbReference type="Pfam" id="PF05504">
    <property type="entry name" value="Spore_GerAC"/>
    <property type="match status" value="1"/>
</dbReference>
<evidence type="ECO:0000259" key="9">
    <source>
        <dbReference type="Pfam" id="PF25198"/>
    </source>
</evidence>
<dbReference type="GO" id="GO:0016020">
    <property type="term" value="C:membrane"/>
    <property type="evidence" value="ECO:0007669"/>
    <property type="project" value="UniProtKB-SubCell"/>
</dbReference>
<dbReference type="Pfam" id="PF25198">
    <property type="entry name" value="Spore_GerAC_N"/>
    <property type="match status" value="1"/>
</dbReference>
<evidence type="ECO:0000313" key="11">
    <source>
        <dbReference type="Proteomes" id="UP000316626"/>
    </source>
</evidence>
<feature type="domain" description="Spore germination GerAC-like C-terminal" evidence="8">
    <location>
        <begin position="202"/>
        <end position="368"/>
    </location>
</feature>
<dbReference type="PROSITE" id="PS51257">
    <property type="entry name" value="PROKAR_LIPOPROTEIN"/>
    <property type="match status" value="1"/>
</dbReference>
<organism evidence="10 11">
    <name type="scientific">Psychrobacillus vulpis</name>
    <dbReference type="NCBI Taxonomy" id="2325572"/>
    <lineage>
        <taxon>Bacteria</taxon>
        <taxon>Bacillati</taxon>
        <taxon>Bacillota</taxon>
        <taxon>Bacilli</taxon>
        <taxon>Bacillales</taxon>
        <taxon>Bacillaceae</taxon>
        <taxon>Psychrobacillus</taxon>
    </lineage>
</organism>
<evidence type="ECO:0000313" key="10">
    <source>
        <dbReference type="EMBL" id="TQR20334.1"/>
    </source>
</evidence>
<evidence type="ECO:0000256" key="5">
    <source>
        <dbReference type="ARBA" id="ARBA00023136"/>
    </source>
</evidence>
<dbReference type="PANTHER" id="PTHR35789">
    <property type="entry name" value="SPORE GERMINATION PROTEIN B3"/>
    <property type="match status" value="1"/>
</dbReference>
<name>A0A544TSA9_9BACI</name>
<dbReference type="PANTHER" id="PTHR35789:SF1">
    <property type="entry name" value="SPORE GERMINATION PROTEIN B3"/>
    <property type="match status" value="1"/>
</dbReference>
<evidence type="ECO:0000256" key="6">
    <source>
        <dbReference type="ARBA" id="ARBA00023139"/>
    </source>
</evidence>
<feature type="domain" description="Spore germination protein N-terminal" evidence="9">
    <location>
        <begin position="28"/>
        <end position="193"/>
    </location>
</feature>
<evidence type="ECO:0000256" key="2">
    <source>
        <dbReference type="ARBA" id="ARBA00007886"/>
    </source>
</evidence>
<comment type="caution">
    <text evidence="10">The sequence shown here is derived from an EMBL/GenBank/DDBJ whole genome shotgun (WGS) entry which is preliminary data.</text>
</comment>
<dbReference type="EMBL" id="VDGI01000006">
    <property type="protein sequence ID" value="TQR20334.1"/>
    <property type="molecule type" value="Genomic_DNA"/>
</dbReference>
<dbReference type="Proteomes" id="UP000316626">
    <property type="component" value="Unassembled WGS sequence"/>
</dbReference>
<dbReference type="GO" id="GO:0009847">
    <property type="term" value="P:spore germination"/>
    <property type="evidence" value="ECO:0007669"/>
    <property type="project" value="InterPro"/>
</dbReference>
<comment type="similarity">
    <text evidence="2">Belongs to the GerABKC lipoprotein family.</text>
</comment>
<reference evidence="10 11" key="1">
    <citation type="submission" date="2019-06" db="EMBL/GenBank/DDBJ databases">
        <title>Psychrobacillus vulpis sp. nov., a new species isolated from feces of a red fox that inhabits in The Tablas de Daimiel Natural Park, Albacete, Spain.</title>
        <authorList>
            <person name="Rodriguez M."/>
            <person name="Reina J.C."/>
            <person name="Bejar V."/>
            <person name="Llamas I."/>
        </authorList>
    </citation>
    <scope>NUCLEOTIDE SEQUENCE [LARGE SCALE GENOMIC DNA]</scope>
    <source>
        <strain evidence="10 11">Z8</strain>
    </source>
</reference>
<dbReference type="InterPro" id="IPR038501">
    <property type="entry name" value="Spore_GerAC_C_sf"/>
</dbReference>
<dbReference type="RefSeq" id="WP_142642030.1">
    <property type="nucleotide sequence ID" value="NZ_VDGI01000006.1"/>
</dbReference>
<dbReference type="Gene3D" id="3.30.300.210">
    <property type="entry name" value="Nutrient germinant receptor protein C, domain 3"/>
    <property type="match status" value="1"/>
</dbReference>
<dbReference type="InterPro" id="IPR008844">
    <property type="entry name" value="Spore_GerAC-like"/>
</dbReference>
<keyword evidence="11" id="KW-1185">Reference proteome</keyword>
<dbReference type="InterPro" id="IPR046953">
    <property type="entry name" value="Spore_GerAC-like_C"/>
</dbReference>
<proteinExistence type="inferred from homology"/>
<keyword evidence="5" id="KW-0472">Membrane</keyword>
<accession>A0A544TSA9</accession>
<evidence type="ECO:0000259" key="8">
    <source>
        <dbReference type="Pfam" id="PF05504"/>
    </source>
</evidence>
<evidence type="ECO:0000256" key="3">
    <source>
        <dbReference type="ARBA" id="ARBA00022544"/>
    </source>
</evidence>
<dbReference type="NCBIfam" id="TIGR02887">
    <property type="entry name" value="spore_ger_x_C"/>
    <property type="match status" value="1"/>
</dbReference>
<keyword evidence="7" id="KW-0449">Lipoprotein</keyword>
<evidence type="ECO:0000256" key="7">
    <source>
        <dbReference type="ARBA" id="ARBA00023288"/>
    </source>
</evidence>
<gene>
    <name evidence="10" type="ORF">FG384_07785</name>
</gene>
<sequence length="371" mass="42261">MNRNLILFFASILIMSILVGCTDKELKVPLEDVGMVGIMAFDYIDENSFKLTVSIPQFSPEAKERAQIFSVTTDLISKGIVEIETLSDKKVVLNQLRVVLINEEFARKGNIQKAIHHLYRNADVGNKVLLAIVKENGEEMLKAEYPDKPNVNIYLNDLLQPSINTAFNPNTNIHDYMYTETNPVFDTIVPLLEKKEGKIEMDGIALFKEKHMLKELPEEEALIIQALLGRKKLAPLYLELNQAEQKEELMMDLINSKVSIKGNKNMESPKVSISLHIEGTLVEYRGGREKELVNIKGITKLEHDINKQIEKDIKEFLEKLSELKVDPIGLSENFRMYYKGKWNNKLKEEVISNLQVDVQVDTSIISTGTLK</sequence>
<comment type="subcellular location">
    <subcellularLocation>
        <location evidence="1">Membrane</location>
        <topology evidence="1">Lipid-anchor</topology>
    </subcellularLocation>
</comment>